<evidence type="ECO:0000313" key="1">
    <source>
        <dbReference type="EMBL" id="NYJ19046.1"/>
    </source>
</evidence>
<reference evidence="1 2" key="1">
    <citation type="submission" date="2020-07" db="EMBL/GenBank/DDBJ databases">
        <title>Sequencing the genomes of 1000 actinobacteria strains.</title>
        <authorList>
            <person name="Klenk H.-P."/>
        </authorList>
    </citation>
    <scope>NUCLEOTIDE SEQUENCE [LARGE SCALE GENOMIC DNA]</scope>
    <source>
        <strain evidence="1 2">LI1</strain>
    </source>
</reference>
<dbReference type="AlphaFoldDB" id="A0A7Z0ECD6"/>
<dbReference type="RefSeq" id="WP_179577868.1">
    <property type="nucleotide sequence ID" value="NZ_JACCFM010000001.1"/>
</dbReference>
<dbReference type="Proteomes" id="UP000537260">
    <property type="component" value="Unassembled WGS sequence"/>
</dbReference>
<accession>A0A7Z0ECD6</accession>
<evidence type="ECO:0008006" key="3">
    <source>
        <dbReference type="Google" id="ProtNLM"/>
    </source>
</evidence>
<proteinExistence type="predicted"/>
<name>A0A7Z0ECD6_9MICO</name>
<evidence type="ECO:0000313" key="2">
    <source>
        <dbReference type="Proteomes" id="UP000537260"/>
    </source>
</evidence>
<protein>
    <recommendedName>
        <fullName evidence="3">AbiEi antitoxin C-terminal domain-containing protein</fullName>
    </recommendedName>
</protein>
<organism evidence="1 2">
    <name type="scientific">Glaciibacter psychrotolerans</name>
    <dbReference type="NCBI Taxonomy" id="670054"/>
    <lineage>
        <taxon>Bacteria</taxon>
        <taxon>Bacillati</taxon>
        <taxon>Actinomycetota</taxon>
        <taxon>Actinomycetes</taxon>
        <taxon>Micrococcales</taxon>
        <taxon>Microbacteriaceae</taxon>
        <taxon>Glaciibacter</taxon>
    </lineage>
</organism>
<keyword evidence="2" id="KW-1185">Reference proteome</keyword>
<sequence>MPHRLSAVLNDLDLPLAELCCARLDGELFKIDEFWYPVDSVDGIELRAQALSLLAPPRAIAELHSATWIYGLEPAPFRHQICVDVTARTWVDVASALVPRERRLVTSDTQVRAGFRLTTPLRTAVDLAQWSHLGTPDVVPLLAAVLRFGGYRDTAAAVKLCASRRSTNTSHARTRLAAAQAFLFADAPQADPDTPTRDLRP</sequence>
<comment type="caution">
    <text evidence="1">The sequence shown here is derived from an EMBL/GenBank/DDBJ whole genome shotgun (WGS) entry which is preliminary data.</text>
</comment>
<dbReference type="EMBL" id="JACCFM010000001">
    <property type="protein sequence ID" value="NYJ19046.1"/>
    <property type="molecule type" value="Genomic_DNA"/>
</dbReference>
<gene>
    <name evidence="1" type="ORF">HNR05_000837</name>
</gene>